<proteinExistence type="predicted"/>
<evidence type="ECO:0000313" key="1">
    <source>
        <dbReference type="EMBL" id="KAF4347071.1"/>
    </source>
</evidence>
<evidence type="ECO:0000313" key="2">
    <source>
        <dbReference type="Proteomes" id="UP000583929"/>
    </source>
</evidence>
<comment type="caution">
    <text evidence="1">The sequence shown here is derived from an EMBL/GenBank/DDBJ whole genome shotgun (WGS) entry which is preliminary data.</text>
</comment>
<organism evidence="1 2">
    <name type="scientific">Cannabis sativa</name>
    <name type="common">Hemp</name>
    <name type="synonym">Marijuana</name>
    <dbReference type="NCBI Taxonomy" id="3483"/>
    <lineage>
        <taxon>Eukaryota</taxon>
        <taxon>Viridiplantae</taxon>
        <taxon>Streptophyta</taxon>
        <taxon>Embryophyta</taxon>
        <taxon>Tracheophyta</taxon>
        <taxon>Spermatophyta</taxon>
        <taxon>Magnoliopsida</taxon>
        <taxon>eudicotyledons</taxon>
        <taxon>Gunneridae</taxon>
        <taxon>Pentapetalae</taxon>
        <taxon>rosids</taxon>
        <taxon>fabids</taxon>
        <taxon>Rosales</taxon>
        <taxon>Cannabaceae</taxon>
        <taxon>Cannabis</taxon>
    </lineage>
</organism>
<keyword evidence="2" id="KW-1185">Reference proteome</keyword>
<dbReference type="Proteomes" id="UP000583929">
    <property type="component" value="Unassembled WGS sequence"/>
</dbReference>
<dbReference type="EMBL" id="JAATIQ010000863">
    <property type="protein sequence ID" value="KAF4347071.1"/>
    <property type="molecule type" value="Genomic_DNA"/>
</dbReference>
<reference evidence="1 2" key="1">
    <citation type="journal article" date="2020" name="bioRxiv">
        <title>Sequence and annotation of 42 cannabis genomes reveals extensive copy number variation in cannabinoid synthesis and pathogen resistance genes.</title>
        <authorList>
            <person name="Mckernan K.J."/>
            <person name="Helbert Y."/>
            <person name="Kane L.T."/>
            <person name="Ebling H."/>
            <person name="Zhang L."/>
            <person name="Liu B."/>
            <person name="Eaton Z."/>
            <person name="Mclaughlin S."/>
            <person name="Kingan S."/>
            <person name="Baybayan P."/>
            <person name="Concepcion G."/>
            <person name="Jordan M."/>
            <person name="Riva A."/>
            <person name="Barbazuk W."/>
            <person name="Harkins T."/>
        </authorList>
    </citation>
    <scope>NUCLEOTIDE SEQUENCE [LARGE SCALE GENOMIC DNA]</scope>
    <source>
        <strain evidence="2">cv. Jamaican Lion 4</strain>
        <tissue evidence="1">Leaf</tissue>
    </source>
</reference>
<protein>
    <submittedName>
        <fullName evidence="1">Uncharacterized protein</fullName>
    </submittedName>
</protein>
<name>A0A7J6DLU3_CANSA</name>
<accession>A0A7J6DLU3</accession>
<sequence>CAIYRSFGCNRWRGSRRTRSWCWRRFSRKGIWSMFWGTTIGKGFQGELWVPLELEPLLGEFTRGRRCLVEWEGLTVRFESSKL</sequence>
<feature type="non-terminal residue" evidence="1">
    <location>
        <position position="83"/>
    </location>
</feature>
<gene>
    <name evidence="1" type="ORF">G4B88_009994</name>
</gene>
<dbReference type="AlphaFoldDB" id="A0A7J6DLU3"/>